<feature type="signal peptide" evidence="1">
    <location>
        <begin position="1"/>
        <end position="25"/>
    </location>
</feature>
<dbReference type="Gene3D" id="2.30.42.10">
    <property type="match status" value="1"/>
</dbReference>
<dbReference type="OrthoDB" id="9765242at2"/>
<dbReference type="PROSITE" id="PS51494">
    <property type="entry name" value="SPOIVB"/>
    <property type="match status" value="1"/>
</dbReference>
<dbReference type="Pfam" id="PF05580">
    <property type="entry name" value="Peptidase_S55"/>
    <property type="match status" value="1"/>
</dbReference>
<keyword evidence="1" id="KW-0732">Signal</keyword>
<feature type="domain" description="Peptidase S55" evidence="2">
    <location>
        <begin position="107"/>
        <end position="331"/>
    </location>
</feature>
<keyword evidence="4" id="KW-1185">Reference proteome</keyword>
<dbReference type="EMBL" id="ADKX01000039">
    <property type="protein sequence ID" value="EFW04312.1"/>
    <property type="molecule type" value="Genomic_DNA"/>
</dbReference>
<dbReference type="eggNOG" id="COG0793">
    <property type="taxonomic scope" value="Bacteria"/>
</dbReference>
<evidence type="ECO:0000259" key="2">
    <source>
        <dbReference type="PROSITE" id="PS51494"/>
    </source>
</evidence>
<comment type="caution">
    <text evidence="3">The sequence shown here is derived from an EMBL/GenBank/DDBJ whole genome shotgun (WGS) entry which is preliminary data.</text>
</comment>
<dbReference type="SUPFAM" id="SSF50494">
    <property type="entry name" value="Trypsin-like serine proteases"/>
    <property type="match status" value="1"/>
</dbReference>
<dbReference type="SUPFAM" id="SSF50156">
    <property type="entry name" value="PDZ domain-like"/>
    <property type="match status" value="1"/>
</dbReference>
<reference evidence="3 4" key="1">
    <citation type="submission" date="2010-12" db="EMBL/GenBank/DDBJ databases">
        <title>The Genome Sequence of Coprobacillus sp. strain 29_1.</title>
        <authorList>
            <consortium name="The Broad Institute Genome Sequencing Platform"/>
            <person name="Earl A."/>
            <person name="Ward D."/>
            <person name="Feldgarden M."/>
            <person name="Gevers D."/>
            <person name="Daigneault M."/>
            <person name="Sibley C.D."/>
            <person name="White A."/>
            <person name="Strauss J."/>
            <person name="Allen-Vercoe E."/>
            <person name="Young S.K."/>
            <person name="Zeng Q."/>
            <person name="Gargeya S."/>
            <person name="Fitzgerald M."/>
            <person name="Haas B."/>
            <person name="Abouelleil A."/>
            <person name="Alvarado L."/>
            <person name="Arachchi H.M."/>
            <person name="Berlin A."/>
            <person name="Brown A."/>
            <person name="Chapman S.B."/>
            <person name="Chen Z."/>
            <person name="Dunbar C."/>
            <person name="Freedman E."/>
            <person name="Gearin G."/>
            <person name="Gellesch M."/>
            <person name="Goldberg J."/>
            <person name="Griggs A."/>
            <person name="Gujja S."/>
            <person name="Heilman E."/>
            <person name="Heiman D."/>
            <person name="Howarth C."/>
            <person name="Larson L."/>
            <person name="Lui A."/>
            <person name="MacDonald P.J.P."/>
            <person name="Mehta T."/>
            <person name="Montmayeur A."/>
            <person name="Murphy C."/>
            <person name="Neiman D."/>
            <person name="Pearson M."/>
            <person name="Priest M."/>
            <person name="Roberts A."/>
            <person name="Saif S."/>
            <person name="Shea T."/>
            <person name="Shenoy N."/>
            <person name="Sisk P."/>
            <person name="Stolte C."/>
            <person name="Sykes S."/>
            <person name="White J."/>
            <person name="Yandava C."/>
            <person name="Nusbaum C."/>
            <person name="Birren B."/>
        </authorList>
    </citation>
    <scope>NUCLEOTIDE SEQUENCE [LARGE SCALE GENOMIC DNA]</scope>
    <source>
        <strain evidence="3 4">29_1</strain>
    </source>
</reference>
<dbReference type="MEROPS" id="S55.001"/>
<dbReference type="InterPro" id="IPR008763">
    <property type="entry name" value="Peptidase_S55"/>
</dbReference>
<dbReference type="AlphaFoldDB" id="E7GCV3"/>
<dbReference type="HOGENOM" id="CLU_035713_0_0_9"/>
<protein>
    <recommendedName>
        <fullName evidence="2">Peptidase S55 domain-containing protein</fullName>
    </recommendedName>
</protein>
<name>E7GCV3_9FIRM</name>
<dbReference type="Proteomes" id="UP000003157">
    <property type="component" value="Unassembled WGS sequence"/>
</dbReference>
<proteinExistence type="predicted"/>
<dbReference type="InterPro" id="IPR036034">
    <property type="entry name" value="PDZ_sf"/>
</dbReference>
<organism evidence="3 4">
    <name type="scientific">Coprobacillus cateniformis</name>
    <dbReference type="NCBI Taxonomy" id="100884"/>
    <lineage>
        <taxon>Bacteria</taxon>
        <taxon>Bacillati</taxon>
        <taxon>Bacillota</taxon>
        <taxon>Erysipelotrichia</taxon>
        <taxon>Erysipelotrichales</taxon>
        <taxon>Coprobacillaceae</taxon>
        <taxon>Coprobacillus</taxon>
    </lineage>
</organism>
<accession>E7GCV3</accession>
<evidence type="ECO:0000313" key="3">
    <source>
        <dbReference type="EMBL" id="EFW04312.1"/>
    </source>
</evidence>
<evidence type="ECO:0000256" key="1">
    <source>
        <dbReference type="SAM" id="SignalP"/>
    </source>
</evidence>
<evidence type="ECO:0000313" key="4">
    <source>
        <dbReference type="Proteomes" id="UP000003157"/>
    </source>
</evidence>
<dbReference type="STRING" id="100884.GCA_000269565_00248"/>
<dbReference type="GeneID" id="78228177"/>
<dbReference type="InterPro" id="IPR009003">
    <property type="entry name" value="Peptidase_S1_PA"/>
</dbReference>
<dbReference type="RefSeq" id="WP_008789683.1">
    <property type="nucleotide sequence ID" value="NZ_AKCB01000001.1"/>
</dbReference>
<sequence length="331" mass="36426">MLFKKLSITLVIVVTMLFQTVNVFAADVILGGQSIGIELDYDGVLITGTYDISIDNKKYNPSSDGYLTGDIIKKVNGQSIDSISTLMANVEKEIDNKNTITLTLSRDKKELHKELKFQESDGKFTTGLYVQDGLTGVGTMTYFNPATHHFGALGHVMMDVSLESDVIIKKGSVYNSYVKKINPSENGKPGEKIAEIGSIQIGTIYDNNNYGIYGNYDDYPSQDKQIISTASMDEVEEGEAYFLTVLDGHTLTKCSINITKLKKQNEPSIKGITFEITDEKVLSLTNGVVQGMSGSPIIQNGKLIGCVTHVDVNNVHQGYGLYIDWMLENDK</sequence>
<feature type="chain" id="PRO_5003218374" description="Peptidase S55 domain-containing protein" evidence="1">
    <location>
        <begin position="26"/>
        <end position="331"/>
    </location>
</feature>
<gene>
    <name evidence="3" type="ORF">HMPREF9488_02595</name>
</gene>